<feature type="domain" description="Protein kinase" evidence="3">
    <location>
        <begin position="24"/>
        <end position="310"/>
    </location>
</feature>
<keyword evidence="5" id="KW-1185">Reference proteome</keyword>
<sequence length="319" mass="36182">MQSIEDGQNTWTDLTGRVRLEENGTSTRPVFGGYSVDVYAGYFTEDNKTRTKVAIKVLHIDKNQETIERAKTVLYRETAVWQTLNHPNVLRFLGLAPDLGMFGCPALISAFCGSGTVEQYLERSMGHTYIDRLSIIRGVAEGLKYLHERDIVHDDIRPTNVLMHDDGRPLLCFGCVTILEMIWIDKRPINHVRVAGYRAPERLMGHSPHKASDVYAFAFTSYQIWTGKRPVRGYLMETRLRQRPYGTDHSNTEASILDEAVLGSARPEYPHPVPIGTDSIWKILELCWAHDPCRRLDAASVVQNLDDISLPRQRLLSSS</sequence>
<dbReference type="GO" id="GO:0004674">
    <property type="term" value="F:protein serine/threonine kinase activity"/>
    <property type="evidence" value="ECO:0007669"/>
    <property type="project" value="TreeGrafter"/>
</dbReference>
<dbReference type="InterPro" id="IPR008266">
    <property type="entry name" value="Tyr_kinase_AS"/>
</dbReference>
<dbReference type="PROSITE" id="PS00109">
    <property type="entry name" value="PROTEIN_KINASE_TYR"/>
    <property type="match status" value="1"/>
</dbReference>
<dbReference type="PIRSF" id="PIRSF000654">
    <property type="entry name" value="Integrin-linked_kinase"/>
    <property type="match status" value="1"/>
</dbReference>
<dbReference type="PROSITE" id="PS50011">
    <property type="entry name" value="PROTEIN_KINASE_DOM"/>
    <property type="match status" value="1"/>
</dbReference>
<evidence type="ECO:0000256" key="2">
    <source>
        <dbReference type="ARBA" id="ARBA00022840"/>
    </source>
</evidence>
<dbReference type="AlphaFoldDB" id="A0A9P5X776"/>
<keyword evidence="2" id="KW-0067">ATP-binding</keyword>
<dbReference type="Pfam" id="PF07714">
    <property type="entry name" value="PK_Tyr_Ser-Thr"/>
    <property type="match status" value="1"/>
</dbReference>
<evidence type="ECO:0000313" key="4">
    <source>
        <dbReference type="EMBL" id="KAF9445862.1"/>
    </source>
</evidence>
<dbReference type="InterPro" id="IPR051681">
    <property type="entry name" value="Ser/Thr_Kinases-Pseudokinases"/>
</dbReference>
<dbReference type="GO" id="GO:0005524">
    <property type="term" value="F:ATP binding"/>
    <property type="evidence" value="ECO:0007669"/>
    <property type="project" value="UniProtKB-KW"/>
</dbReference>
<keyword evidence="4" id="KW-0808">Transferase</keyword>
<keyword evidence="4" id="KW-0418">Kinase</keyword>
<protein>
    <submittedName>
        <fullName evidence="4">Kinase-like protein</fullName>
    </submittedName>
</protein>
<dbReference type="InterPro" id="IPR011009">
    <property type="entry name" value="Kinase-like_dom_sf"/>
</dbReference>
<keyword evidence="1" id="KW-0547">Nucleotide-binding</keyword>
<proteinExistence type="predicted"/>
<comment type="caution">
    <text evidence="4">The sequence shown here is derived from an EMBL/GenBank/DDBJ whole genome shotgun (WGS) entry which is preliminary data.</text>
</comment>
<dbReference type="EMBL" id="MU151276">
    <property type="protein sequence ID" value="KAF9445862.1"/>
    <property type="molecule type" value="Genomic_DNA"/>
</dbReference>
<dbReference type="SUPFAM" id="SSF56112">
    <property type="entry name" value="Protein kinase-like (PK-like)"/>
    <property type="match status" value="1"/>
</dbReference>
<evidence type="ECO:0000313" key="5">
    <source>
        <dbReference type="Proteomes" id="UP000807342"/>
    </source>
</evidence>
<dbReference type="Gene3D" id="1.10.510.10">
    <property type="entry name" value="Transferase(Phosphotransferase) domain 1"/>
    <property type="match status" value="1"/>
</dbReference>
<gene>
    <name evidence="4" type="ORF">P691DRAFT_777260</name>
</gene>
<name>A0A9P5X776_9AGAR</name>
<evidence type="ECO:0000259" key="3">
    <source>
        <dbReference type="PROSITE" id="PS50011"/>
    </source>
</evidence>
<dbReference type="InterPro" id="IPR001245">
    <property type="entry name" value="Ser-Thr/Tyr_kinase_cat_dom"/>
</dbReference>
<accession>A0A9P5X776</accession>
<dbReference type="PANTHER" id="PTHR44329:SF298">
    <property type="entry name" value="MIXED LINEAGE KINASE DOMAIN-LIKE PROTEIN"/>
    <property type="match status" value="1"/>
</dbReference>
<reference evidence="4" key="1">
    <citation type="submission" date="2020-11" db="EMBL/GenBank/DDBJ databases">
        <authorList>
            <consortium name="DOE Joint Genome Institute"/>
            <person name="Ahrendt S."/>
            <person name="Riley R."/>
            <person name="Andreopoulos W."/>
            <person name="Labutti K."/>
            <person name="Pangilinan J."/>
            <person name="Ruiz-Duenas F.J."/>
            <person name="Barrasa J.M."/>
            <person name="Sanchez-Garcia M."/>
            <person name="Camarero S."/>
            <person name="Miyauchi S."/>
            <person name="Serrano A."/>
            <person name="Linde D."/>
            <person name="Babiker R."/>
            <person name="Drula E."/>
            <person name="Ayuso-Fernandez I."/>
            <person name="Pacheco R."/>
            <person name="Padilla G."/>
            <person name="Ferreira P."/>
            <person name="Barriuso J."/>
            <person name="Kellner H."/>
            <person name="Castanera R."/>
            <person name="Alfaro M."/>
            <person name="Ramirez L."/>
            <person name="Pisabarro A.G."/>
            <person name="Kuo A."/>
            <person name="Tritt A."/>
            <person name="Lipzen A."/>
            <person name="He G."/>
            <person name="Yan M."/>
            <person name="Ng V."/>
            <person name="Cullen D."/>
            <person name="Martin F."/>
            <person name="Rosso M.-N."/>
            <person name="Henrissat B."/>
            <person name="Hibbett D."/>
            <person name="Martinez A.T."/>
            <person name="Grigoriev I.V."/>
        </authorList>
    </citation>
    <scope>NUCLEOTIDE SEQUENCE</scope>
    <source>
        <strain evidence="4">MF-IS2</strain>
    </source>
</reference>
<dbReference type="PANTHER" id="PTHR44329">
    <property type="entry name" value="SERINE/THREONINE-PROTEIN KINASE TNNI3K-RELATED"/>
    <property type="match status" value="1"/>
</dbReference>
<dbReference type="InterPro" id="IPR000719">
    <property type="entry name" value="Prot_kinase_dom"/>
</dbReference>
<dbReference type="OrthoDB" id="5966500at2759"/>
<organism evidence="4 5">
    <name type="scientific">Macrolepiota fuliginosa MF-IS2</name>
    <dbReference type="NCBI Taxonomy" id="1400762"/>
    <lineage>
        <taxon>Eukaryota</taxon>
        <taxon>Fungi</taxon>
        <taxon>Dikarya</taxon>
        <taxon>Basidiomycota</taxon>
        <taxon>Agaricomycotina</taxon>
        <taxon>Agaricomycetes</taxon>
        <taxon>Agaricomycetidae</taxon>
        <taxon>Agaricales</taxon>
        <taxon>Agaricineae</taxon>
        <taxon>Agaricaceae</taxon>
        <taxon>Macrolepiota</taxon>
    </lineage>
</organism>
<dbReference type="Proteomes" id="UP000807342">
    <property type="component" value="Unassembled WGS sequence"/>
</dbReference>
<evidence type="ECO:0000256" key="1">
    <source>
        <dbReference type="ARBA" id="ARBA00022741"/>
    </source>
</evidence>